<dbReference type="GO" id="GO:0009231">
    <property type="term" value="P:riboflavin biosynthetic process"/>
    <property type="evidence" value="ECO:0007669"/>
    <property type="project" value="InterPro"/>
</dbReference>
<dbReference type="SUPFAM" id="SSF52374">
    <property type="entry name" value="Nucleotidylyl transferase"/>
    <property type="match status" value="1"/>
</dbReference>
<dbReference type="SMART" id="SM00904">
    <property type="entry name" value="Flavokinase"/>
    <property type="match status" value="1"/>
</dbReference>
<evidence type="ECO:0000256" key="14">
    <source>
        <dbReference type="ARBA" id="ARBA00049494"/>
    </source>
</evidence>
<evidence type="ECO:0000256" key="4">
    <source>
        <dbReference type="ARBA" id="ARBA00022630"/>
    </source>
</evidence>
<dbReference type="FunFam" id="2.40.30.30:FF:000003">
    <property type="entry name" value="Riboflavin biosynthesis protein"/>
    <property type="match status" value="1"/>
</dbReference>
<evidence type="ECO:0000256" key="9">
    <source>
        <dbReference type="ARBA" id="ARBA00022777"/>
    </source>
</evidence>
<keyword evidence="12" id="KW-0511">Multifunctional enzyme</keyword>
<dbReference type="GO" id="GO:0006747">
    <property type="term" value="P:FAD biosynthetic process"/>
    <property type="evidence" value="ECO:0007669"/>
    <property type="project" value="UniProtKB-UniRule"/>
</dbReference>
<evidence type="ECO:0000256" key="3">
    <source>
        <dbReference type="ARBA" id="ARBA00005201"/>
    </source>
</evidence>
<name>A0A2L2BQ45_9MICO</name>
<keyword evidence="6 15" id="KW-0808">Transferase</keyword>
<organism evidence="17 18">
    <name type="scientific">Pontimonas salivibrio</name>
    <dbReference type="NCBI Taxonomy" id="1159327"/>
    <lineage>
        <taxon>Bacteria</taxon>
        <taxon>Bacillati</taxon>
        <taxon>Actinomycetota</taxon>
        <taxon>Actinomycetes</taxon>
        <taxon>Micrococcales</taxon>
        <taxon>Microbacteriaceae</taxon>
        <taxon>Pontimonas</taxon>
    </lineage>
</organism>
<dbReference type="RefSeq" id="WP_104913344.1">
    <property type="nucleotide sequence ID" value="NZ_CP026923.1"/>
</dbReference>
<evidence type="ECO:0000256" key="1">
    <source>
        <dbReference type="ARBA" id="ARBA00002121"/>
    </source>
</evidence>
<keyword evidence="18" id="KW-1185">Reference proteome</keyword>
<dbReference type="InterPro" id="IPR014729">
    <property type="entry name" value="Rossmann-like_a/b/a_fold"/>
</dbReference>
<dbReference type="Gene3D" id="2.40.30.30">
    <property type="entry name" value="Riboflavin kinase-like"/>
    <property type="match status" value="1"/>
</dbReference>
<keyword evidence="4 15" id="KW-0285">Flavoprotein</keyword>
<dbReference type="NCBIfam" id="TIGR00083">
    <property type="entry name" value="ribF"/>
    <property type="match status" value="1"/>
</dbReference>
<comment type="catalytic activity">
    <reaction evidence="13 15">
        <text>riboflavin + ATP = FMN + ADP + H(+)</text>
        <dbReference type="Rhea" id="RHEA:14357"/>
        <dbReference type="ChEBI" id="CHEBI:15378"/>
        <dbReference type="ChEBI" id="CHEBI:30616"/>
        <dbReference type="ChEBI" id="CHEBI:57986"/>
        <dbReference type="ChEBI" id="CHEBI:58210"/>
        <dbReference type="ChEBI" id="CHEBI:456216"/>
        <dbReference type="EC" id="2.7.1.26"/>
    </reaction>
</comment>
<dbReference type="InterPro" id="IPR023465">
    <property type="entry name" value="Riboflavin_kinase_dom_sf"/>
</dbReference>
<dbReference type="EMBL" id="CP026923">
    <property type="protein sequence ID" value="AVG23779.1"/>
    <property type="molecule type" value="Genomic_DNA"/>
</dbReference>
<comment type="similarity">
    <text evidence="15">Belongs to the ribF family.</text>
</comment>
<keyword evidence="8 15" id="KW-0547">Nucleotide-binding</keyword>
<dbReference type="PANTHER" id="PTHR22749">
    <property type="entry name" value="RIBOFLAVIN KINASE/FMN ADENYLYLTRANSFERASE"/>
    <property type="match status" value="1"/>
</dbReference>
<comment type="catalytic activity">
    <reaction evidence="14 15">
        <text>FMN + ATP + H(+) = FAD + diphosphate</text>
        <dbReference type="Rhea" id="RHEA:17237"/>
        <dbReference type="ChEBI" id="CHEBI:15378"/>
        <dbReference type="ChEBI" id="CHEBI:30616"/>
        <dbReference type="ChEBI" id="CHEBI:33019"/>
        <dbReference type="ChEBI" id="CHEBI:57692"/>
        <dbReference type="ChEBI" id="CHEBI:58210"/>
        <dbReference type="EC" id="2.7.7.2"/>
    </reaction>
</comment>
<feature type="domain" description="Riboflavin kinase" evidence="16">
    <location>
        <begin position="187"/>
        <end position="312"/>
    </location>
</feature>
<proteinExistence type="inferred from homology"/>
<accession>A0A2L2BQ45</accession>
<comment type="pathway">
    <text evidence="3 15">Cofactor biosynthesis; FMN biosynthesis; FMN from riboflavin (ATP route): step 1/1.</text>
</comment>
<evidence type="ECO:0000256" key="8">
    <source>
        <dbReference type="ARBA" id="ARBA00022741"/>
    </source>
</evidence>
<evidence type="ECO:0000313" key="18">
    <source>
        <dbReference type="Proteomes" id="UP000243077"/>
    </source>
</evidence>
<keyword evidence="7 15" id="KW-0548">Nucleotidyltransferase</keyword>
<evidence type="ECO:0000259" key="16">
    <source>
        <dbReference type="SMART" id="SM00904"/>
    </source>
</evidence>
<dbReference type="EC" id="2.7.1.26" evidence="15"/>
<dbReference type="PANTHER" id="PTHR22749:SF6">
    <property type="entry name" value="RIBOFLAVIN KINASE"/>
    <property type="match status" value="1"/>
</dbReference>
<dbReference type="AlphaFoldDB" id="A0A2L2BQ45"/>
<protein>
    <recommendedName>
        <fullName evidence="15">Riboflavin biosynthesis protein</fullName>
    </recommendedName>
    <domain>
        <recommendedName>
            <fullName evidence="15">Riboflavin kinase</fullName>
            <ecNumber evidence="15">2.7.1.26</ecNumber>
        </recommendedName>
        <alternativeName>
            <fullName evidence="15">Flavokinase</fullName>
        </alternativeName>
    </domain>
    <domain>
        <recommendedName>
            <fullName evidence="15">FMN adenylyltransferase</fullName>
            <ecNumber evidence="15">2.7.7.2</ecNumber>
        </recommendedName>
        <alternativeName>
            <fullName evidence="15">FAD pyrophosphorylase</fullName>
        </alternativeName>
        <alternativeName>
            <fullName evidence="15">FAD synthase</fullName>
        </alternativeName>
    </domain>
</protein>
<evidence type="ECO:0000256" key="2">
    <source>
        <dbReference type="ARBA" id="ARBA00004726"/>
    </source>
</evidence>
<dbReference type="InterPro" id="IPR023468">
    <property type="entry name" value="Riboflavin_kinase"/>
</dbReference>
<evidence type="ECO:0000256" key="6">
    <source>
        <dbReference type="ARBA" id="ARBA00022679"/>
    </source>
</evidence>
<gene>
    <name evidence="17" type="ORF">C3B54_11800</name>
</gene>
<evidence type="ECO:0000256" key="10">
    <source>
        <dbReference type="ARBA" id="ARBA00022827"/>
    </source>
</evidence>
<dbReference type="KEGG" id="psai:C3B54_11800"/>
<comment type="function">
    <text evidence="1">Catalyzes the phosphorylation of riboflavin to FMN followed by the adenylation of FMN to FAD.</text>
</comment>
<dbReference type="GO" id="GO:0009398">
    <property type="term" value="P:FMN biosynthetic process"/>
    <property type="evidence" value="ECO:0007669"/>
    <property type="project" value="UniProtKB-UniRule"/>
</dbReference>
<evidence type="ECO:0000256" key="13">
    <source>
        <dbReference type="ARBA" id="ARBA00047880"/>
    </source>
</evidence>
<reference evidence="17 18" key="1">
    <citation type="submission" date="2018-02" db="EMBL/GenBank/DDBJ databases">
        <title>Complete genome of the streamlined marine actinobacterium Pontimonas salivibrio CL-TW6 adapted to coastal planktonic lifestype.</title>
        <authorList>
            <person name="Cho B.C."/>
            <person name="Hardies S.C."/>
            <person name="Jang G.I."/>
            <person name="Hwang C.Y."/>
        </authorList>
    </citation>
    <scope>NUCLEOTIDE SEQUENCE [LARGE SCALE GENOMIC DNA]</scope>
    <source>
        <strain evidence="17 18">CL-TW6</strain>
    </source>
</reference>
<dbReference type="Pfam" id="PF01687">
    <property type="entry name" value="Flavokinase"/>
    <property type="match status" value="1"/>
</dbReference>
<dbReference type="UniPathway" id="UPA00277">
    <property type="reaction ID" value="UER00407"/>
</dbReference>
<evidence type="ECO:0000256" key="12">
    <source>
        <dbReference type="ARBA" id="ARBA00023268"/>
    </source>
</evidence>
<evidence type="ECO:0000256" key="11">
    <source>
        <dbReference type="ARBA" id="ARBA00022840"/>
    </source>
</evidence>
<comment type="pathway">
    <text evidence="2 15">Cofactor biosynthesis; FAD biosynthesis; FAD from FMN: step 1/1.</text>
</comment>
<dbReference type="GO" id="GO:0005524">
    <property type="term" value="F:ATP binding"/>
    <property type="evidence" value="ECO:0007669"/>
    <property type="project" value="UniProtKB-UniRule"/>
</dbReference>
<dbReference type="EC" id="2.7.7.2" evidence="15"/>
<keyword evidence="5 15" id="KW-0288">FMN</keyword>
<dbReference type="GO" id="GO:0003919">
    <property type="term" value="F:FMN adenylyltransferase activity"/>
    <property type="evidence" value="ECO:0007669"/>
    <property type="project" value="UniProtKB-UniRule"/>
</dbReference>
<keyword evidence="10 15" id="KW-0274">FAD</keyword>
<dbReference type="GO" id="GO:0008531">
    <property type="term" value="F:riboflavin kinase activity"/>
    <property type="evidence" value="ECO:0007669"/>
    <property type="project" value="UniProtKB-UniRule"/>
</dbReference>
<dbReference type="Gene3D" id="3.40.50.620">
    <property type="entry name" value="HUPs"/>
    <property type="match status" value="1"/>
</dbReference>
<dbReference type="NCBIfam" id="NF004160">
    <property type="entry name" value="PRK05627.1-3"/>
    <property type="match status" value="1"/>
</dbReference>
<dbReference type="InterPro" id="IPR015865">
    <property type="entry name" value="Riboflavin_kinase_bac/euk"/>
</dbReference>
<dbReference type="InterPro" id="IPR015864">
    <property type="entry name" value="FAD_synthase"/>
</dbReference>
<evidence type="ECO:0000256" key="15">
    <source>
        <dbReference type="PIRNR" id="PIRNR004491"/>
    </source>
</evidence>
<keyword evidence="9 15" id="KW-0418">Kinase</keyword>
<dbReference type="UniPathway" id="UPA00276">
    <property type="reaction ID" value="UER00406"/>
</dbReference>
<dbReference type="PIRSF" id="PIRSF004491">
    <property type="entry name" value="FAD_Synth"/>
    <property type="match status" value="1"/>
</dbReference>
<evidence type="ECO:0000313" key="17">
    <source>
        <dbReference type="EMBL" id="AVG23779.1"/>
    </source>
</evidence>
<evidence type="ECO:0000256" key="7">
    <source>
        <dbReference type="ARBA" id="ARBA00022695"/>
    </source>
</evidence>
<dbReference type="SUPFAM" id="SSF82114">
    <property type="entry name" value="Riboflavin kinase-like"/>
    <property type="match status" value="1"/>
</dbReference>
<dbReference type="OrthoDB" id="9803667at2"/>
<dbReference type="Pfam" id="PF06574">
    <property type="entry name" value="FAD_syn"/>
    <property type="match status" value="1"/>
</dbReference>
<dbReference type="Proteomes" id="UP000243077">
    <property type="component" value="Chromosome"/>
</dbReference>
<keyword evidence="11 15" id="KW-0067">ATP-binding</keyword>
<dbReference type="CDD" id="cd02064">
    <property type="entry name" value="FAD_synthetase_N"/>
    <property type="match status" value="1"/>
</dbReference>
<sequence>MTSLHPAVSWSLEDLPGPDTPRVVTIGKFDGVHIGHREVIAELGRIAPHAEATVVTFDRHPKALLTPDASPLPLVSTQQKVEFLGGAGASRVAVIPFTREFADLSPEDFARTVLAEGLGATAVLVGGDFRYGHLGAGDVDTLRAEGERLGFDVHTVADVVHDEGERISSTRIRRLLDDGDVSRAAQLLGRHHQLRSTVVQGYQRGRELGYPTANLENPPEGFVPRDGVYATWVDVDGVPYQAATSIGVNPTFGDVSQRMVESHLFGFDGLLYGSRVTVHFVEFIRGMNKFPDAKSLADQMAADAAQIKNILSR</sequence>
<dbReference type="InterPro" id="IPR002606">
    <property type="entry name" value="Riboflavin_kinase_bac"/>
</dbReference>
<dbReference type="FunFam" id="3.40.50.620:FF:000021">
    <property type="entry name" value="Riboflavin biosynthesis protein"/>
    <property type="match status" value="1"/>
</dbReference>
<evidence type="ECO:0000256" key="5">
    <source>
        <dbReference type="ARBA" id="ARBA00022643"/>
    </source>
</evidence>